<dbReference type="InterPro" id="IPR013039">
    <property type="entry name" value="DUF1588"/>
</dbReference>
<dbReference type="SUPFAM" id="SSF46626">
    <property type="entry name" value="Cytochrome c"/>
    <property type="match status" value="1"/>
</dbReference>
<dbReference type="InterPro" id="IPR013042">
    <property type="entry name" value="DUF1592"/>
</dbReference>
<dbReference type="RefSeq" id="WP_197442951.1">
    <property type="nucleotide sequence ID" value="NZ_CP036433.1"/>
</dbReference>
<proteinExistence type="predicted"/>
<evidence type="ECO:0000259" key="1">
    <source>
        <dbReference type="Pfam" id="PF07624"/>
    </source>
</evidence>
<dbReference type="PANTHER" id="PTHR35889">
    <property type="entry name" value="CYCLOINULO-OLIGOSACCHARIDE FRUCTANOTRANSFERASE-RELATED"/>
    <property type="match status" value="1"/>
</dbReference>
<evidence type="ECO:0000313" key="7">
    <source>
        <dbReference type="EMBL" id="QDU92810.1"/>
    </source>
</evidence>
<feature type="domain" description="DUF1587" evidence="2">
    <location>
        <begin position="148"/>
        <end position="211"/>
    </location>
</feature>
<organism evidence="7 8">
    <name type="scientific">Lignipirellula cremea</name>
    <dbReference type="NCBI Taxonomy" id="2528010"/>
    <lineage>
        <taxon>Bacteria</taxon>
        <taxon>Pseudomonadati</taxon>
        <taxon>Planctomycetota</taxon>
        <taxon>Planctomycetia</taxon>
        <taxon>Pirellulales</taxon>
        <taxon>Pirellulaceae</taxon>
        <taxon>Lignipirellula</taxon>
    </lineage>
</organism>
<name>A0A518DLU1_9BACT</name>
<evidence type="ECO:0000313" key="8">
    <source>
        <dbReference type="Proteomes" id="UP000317648"/>
    </source>
</evidence>
<dbReference type="Pfam" id="PF07624">
    <property type="entry name" value="PSD2"/>
    <property type="match status" value="1"/>
</dbReference>
<protein>
    <submittedName>
        <fullName evidence="7">Planctomycete cytochrome C</fullName>
    </submittedName>
</protein>
<keyword evidence="8" id="KW-1185">Reference proteome</keyword>
<dbReference type="Pfam" id="PF07637">
    <property type="entry name" value="PSD5"/>
    <property type="match status" value="1"/>
</dbReference>
<evidence type="ECO:0000259" key="6">
    <source>
        <dbReference type="Pfam" id="PF07637"/>
    </source>
</evidence>
<dbReference type="InterPro" id="IPR011478">
    <property type="entry name" value="DUF1585"/>
</dbReference>
<evidence type="ECO:0000259" key="3">
    <source>
        <dbReference type="Pfam" id="PF07627"/>
    </source>
</evidence>
<dbReference type="GO" id="GO:0020037">
    <property type="term" value="F:heme binding"/>
    <property type="evidence" value="ECO:0007669"/>
    <property type="project" value="InterPro"/>
</dbReference>
<dbReference type="Pfam" id="PF07626">
    <property type="entry name" value="PSD3"/>
    <property type="match status" value="1"/>
</dbReference>
<feature type="domain" description="DUF1595" evidence="6">
    <location>
        <begin position="437"/>
        <end position="498"/>
    </location>
</feature>
<dbReference type="PANTHER" id="PTHR35889:SF3">
    <property type="entry name" value="F-BOX DOMAIN-CONTAINING PROTEIN"/>
    <property type="match status" value="1"/>
</dbReference>
<gene>
    <name evidence="7" type="ORF">Pla8534_05830</name>
</gene>
<evidence type="ECO:0000259" key="2">
    <source>
        <dbReference type="Pfam" id="PF07626"/>
    </source>
</evidence>
<dbReference type="InterPro" id="IPR036909">
    <property type="entry name" value="Cyt_c-like_dom_sf"/>
</dbReference>
<accession>A0A518DLU1</accession>
<feature type="domain" description="Cytochrome C Planctomycete-type" evidence="5">
    <location>
        <begin position="64"/>
        <end position="111"/>
    </location>
</feature>
<sequence>MRFGHIPRLTFATASAVASPAFLLVSLALYMTVVCPAFATAREVPDADVATFEHTIRPLLQKHCVSCHGADKQEADFRLDQLGADMLQEKTAEVWHELVNRVNGGEMPPKEKPALVAAELNALTEWVFAELKRVTNATQGSGGRTVIRRLNRQEYNNTIRDLVGIPFDAGEEFPADPAAYGFDNIGSALSISPLHMEKYLRAARKVIDRAIVTGEQPKRERWRIQAERRSKESRGYYFENDEKYGNTGVLPPGADRGRLIAWALGGGADFFPDQSFQHLHPVEKTRFRTHVLQGNKFTYLHAGEYILRVRAYGHYPDRPLSETSVFGPPRLNVTSNGERIFACDVAATADAPVVYEKRFYTEAVHTNLYIRNRYDLCLNLINQSLPEPMSSREPKYPLPYLAVDWYEIDGPVYDQWPPSSHTRILFPSDNQKNEVAYAREVLQAFASRAFRRPATPDEVDRLVTAFEQTRPHKASFEEAIKTPLTAVLCSPGFLFLAEDLPAEEDAAPRPLNGYEMASRLSYYLWSAPPDDELLQLAADDRLRDQGVLEAQVRRMLLDPKSQALVDNFAGQWLGLRKLGEVPPDEKLFPRYGEHLEESMAGEATSFFAEILHHDLSVMNFVASDFAMLNERLARFYEIEGVVGDHFRRVALQPEDHRGGLLTQAAMLSLTSNGTRTSPVKRGVWILENILGERPAPPPPDAGEIPPPKTPGVNQATVRERLAIHRSTPSCAACHAKIDPLGFALEHYDASGLFREQEASRTQLNPHVKDPLVDARGELPDGRSFNGVVELQQILLAEEEKLLDCLSEKMLVYALGRGLDYADRATVQELRESLQQNDYHLRGLITKIVQTQAFQTK</sequence>
<dbReference type="InterPro" id="IPR011429">
    <property type="entry name" value="Cyt_c_Planctomycete-type"/>
</dbReference>
<dbReference type="EMBL" id="CP036433">
    <property type="protein sequence ID" value="QDU92810.1"/>
    <property type="molecule type" value="Genomic_DNA"/>
</dbReference>
<dbReference type="KEGG" id="lcre:Pla8534_05830"/>
<feature type="domain" description="DUF1585" evidence="1">
    <location>
        <begin position="780"/>
        <end position="853"/>
    </location>
</feature>
<dbReference type="Pfam" id="PF07631">
    <property type="entry name" value="PSD4"/>
    <property type="match status" value="1"/>
</dbReference>
<feature type="domain" description="DUF1588" evidence="3">
    <location>
        <begin position="657"/>
        <end position="757"/>
    </location>
</feature>
<evidence type="ECO:0000259" key="5">
    <source>
        <dbReference type="Pfam" id="PF07635"/>
    </source>
</evidence>
<dbReference type="Gene3D" id="1.10.760.10">
    <property type="entry name" value="Cytochrome c-like domain"/>
    <property type="match status" value="1"/>
</dbReference>
<dbReference type="Proteomes" id="UP000317648">
    <property type="component" value="Chromosome"/>
</dbReference>
<dbReference type="GO" id="GO:0009055">
    <property type="term" value="F:electron transfer activity"/>
    <property type="evidence" value="ECO:0007669"/>
    <property type="project" value="InterPro"/>
</dbReference>
<evidence type="ECO:0000259" key="4">
    <source>
        <dbReference type="Pfam" id="PF07631"/>
    </source>
</evidence>
<reference evidence="7 8" key="1">
    <citation type="submission" date="2019-02" db="EMBL/GenBank/DDBJ databases">
        <title>Deep-cultivation of Planctomycetes and their phenomic and genomic characterization uncovers novel biology.</title>
        <authorList>
            <person name="Wiegand S."/>
            <person name="Jogler M."/>
            <person name="Boedeker C."/>
            <person name="Pinto D."/>
            <person name="Vollmers J."/>
            <person name="Rivas-Marin E."/>
            <person name="Kohn T."/>
            <person name="Peeters S.H."/>
            <person name="Heuer A."/>
            <person name="Rast P."/>
            <person name="Oberbeckmann S."/>
            <person name="Bunk B."/>
            <person name="Jeske O."/>
            <person name="Meyerdierks A."/>
            <person name="Storesund J.E."/>
            <person name="Kallscheuer N."/>
            <person name="Luecker S."/>
            <person name="Lage O.M."/>
            <person name="Pohl T."/>
            <person name="Merkel B.J."/>
            <person name="Hornburger P."/>
            <person name="Mueller R.-W."/>
            <person name="Bruemmer F."/>
            <person name="Labrenz M."/>
            <person name="Spormann A.M."/>
            <person name="Op den Camp H."/>
            <person name="Overmann J."/>
            <person name="Amann R."/>
            <person name="Jetten M.S.M."/>
            <person name="Mascher T."/>
            <person name="Medema M.H."/>
            <person name="Devos D.P."/>
            <person name="Kaster A.-K."/>
            <person name="Ovreas L."/>
            <person name="Rohde M."/>
            <person name="Galperin M.Y."/>
            <person name="Jogler C."/>
        </authorList>
    </citation>
    <scope>NUCLEOTIDE SEQUENCE [LARGE SCALE GENOMIC DNA]</scope>
    <source>
        <strain evidence="7 8">Pla85_3_4</strain>
    </source>
</reference>
<feature type="domain" description="DUF1592" evidence="4">
    <location>
        <begin position="511"/>
        <end position="638"/>
    </location>
</feature>
<dbReference type="InterPro" id="IPR013036">
    <property type="entry name" value="DUF1587"/>
</dbReference>
<dbReference type="InterPro" id="IPR013043">
    <property type="entry name" value="DUF1595"/>
</dbReference>
<dbReference type="AlphaFoldDB" id="A0A518DLU1"/>
<dbReference type="Pfam" id="PF07627">
    <property type="entry name" value="PSCyt3"/>
    <property type="match status" value="1"/>
</dbReference>
<dbReference type="Pfam" id="PF07635">
    <property type="entry name" value="PSCyt1"/>
    <property type="match status" value="1"/>
</dbReference>